<feature type="region of interest" description="Disordered" evidence="1">
    <location>
        <begin position="180"/>
        <end position="206"/>
    </location>
</feature>
<evidence type="ECO:0008006" key="4">
    <source>
        <dbReference type="Google" id="ProtNLM"/>
    </source>
</evidence>
<evidence type="ECO:0000313" key="2">
    <source>
        <dbReference type="EMBL" id="ETO72640.1"/>
    </source>
</evidence>
<dbReference type="SUPFAM" id="SSF57756">
    <property type="entry name" value="Retrovirus zinc finger-like domains"/>
    <property type="match status" value="1"/>
</dbReference>
<evidence type="ECO:0000256" key="1">
    <source>
        <dbReference type="SAM" id="MobiDB-lite"/>
    </source>
</evidence>
<comment type="caution">
    <text evidence="2">The sequence shown here is derived from an EMBL/GenBank/DDBJ whole genome shotgun (WGS) entry which is preliminary data.</text>
</comment>
<dbReference type="EMBL" id="ANJA01002046">
    <property type="protein sequence ID" value="ETO72640.1"/>
    <property type="molecule type" value="Genomic_DNA"/>
</dbReference>
<reference evidence="2 3" key="1">
    <citation type="submission" date="2013-11" db="EMBL/GenBank/DDBJ databases">
        <title>The Genome Sequence of Phytophthora parasitica P1976.</title>
        <authorList>
            <consortium name="The Broad Institute Genomics Platform"/>
            <person name="Russ C."/>
            <person name="Tyler B."/>
            <person name="Panabieres F."/>
            <person name="Shan W."/>
            <person name="Tripathy S."/>
            <person name="Grunwald N."/>
            <person name="Machado M."/>
            <person name="Johnson C.S."/>
            <person name="Walker B."/>
            <person name="Young S."/>
            <person name="Zeng Q."/>
            <person name="Gargeya S."/>
            <person name="Fitzgerald M."/>
            <person name="Haas B."/>
            <person name="Abouelleil A."/>
            <person name="Allen A.W."/>
            <person name="Alvarado L."/>
            <person name="Arachchi H.M."/>
            <person name="Berlin A.M."/>
            <person name="Chapman S.B."/>
            <person name="Gainer-Dewar J."/>
            <person name="Goldberg J."/>
            <person name="Griggs A."/>
            <person name="Gujja S."/>
            <person name="Hansen M."/>
            <person name="Howarth C."/>
            <person name="Imamovic A."/>
            <person name="Ireland A."/>
            <person name="Larimer J."/>
            <person name="McCowan C."/>
            <person name="Murphy C."/>
            <person name="Pearson M."/>
            <person name="Poon T.W."/>
            <person name="Priest M."/>
            <person name="Roberts A."/>
            <person name="Saif S."/>
            <person name="Shea T."/>
            <person name="Sisk P."/>
            <person name="Sykes S."/>
            <person name="Wortman J."/>
            <person name="Nusbaum C."/>
            <person name="Birren B."/>
        </authorList>
    </citation>
    <scope>NUCLEOTIDE SEQUENCE [LARGE SCALE GENOMIC DNA]</scope>
    <source>
        <strain evidence="2 3">P1976</strain>
    </source>
</reference>
<dbReference type="AlphaFoldDB" id="A0A081A179"/>
<accession>A0A081A179</accession>
<gene>
    <name evidence="2" type="ORF">F444_11320</name>
</gene>
<name>A0A081A179_PHYNI</name>
<dbReference type="GO" id="GO:0003676">
    <property type="term" value="F:nucleic acid binding"/>
    <property type="evidence" value="ECO:0007669"/>
    <property type="project" value="InterPro"/>
</dbReference>
<feature type="compositionally biased region" description="Pro residues" evidence="1">
    <location>
        <begin position="21"/>
        <end position="35"/>
    </location>
</feature>
<dbReference type="Proteomes" id="UP000028582">
    <property type="component" value="Unassembled WGS sequence"/>
</dbReference>
<feature type="region of interest" description="Disordered" evidence="1">
    <location>
        <begin position="1"/>
        <end position="55"/>
    </location>
</feature>
<evidence type="ECO:0000313" key="3">
    <source>
        <dbReference type="Proteomes" id="UP000028582"/>
    </source>
</evidence>
<proteinExistence type="predicted"/>
<feature type="compositionally biased region" description="Basic and acidic residues" evidence="1">
    <location>
        <begin position="45"/>
        <end position="55"/>
    </location>
</feature>
<dbReference type="InterPro" id="IPR036875">
    <property type="entry name" value="Znf_CCHC_sf"/>
</dbReference>
<dbReference type="GO" id="GO:0008270">
    <property type="term" value="F:zinc ion binding"/>
    <property type="evidence" value="ECO:0007669"/>
    <property type="project" value="InterPro"/>
</dbReference>
<sequence length="206" mass="23073">MGIQTPTAYAGLGAMHRPGDAPYPPQGQPTLPTPAPHYQAYRSEPVQRNEKVPSAKDGKIYMKNFDGTRCTKAWGADLSSGLCTSSSRSKRLSRHADFVGQRGSRPGFTVCTDAAKCDITRPDPLQQANELAMWAQMMSDENKALKHIGKEVVNSVNERTHDTRHCYHYDQVGHLIRNCPNRKKKDSEEKENPGDNEKEARFVFEQ</sequence>
<protein>
    <recommendedName>
        <fullName evidence="4">CCHC-type domain-containing protein</fullName>
    </recommendedName>
</protein>
<organism evidence="2 3">
    <name type="scientific">Phytophthora nicotianae P1976</name>
    <dbReference type="NCBI Taxonomy" id="1317066"/>
    <lineage>
        <taxon>Eukaryota</taxon>
        <taxon>Sar</taxon>
        <taxon>Stramenopiles</taxon>
        <taxon>Oomycota</taxon>
        <taxon>Peronosporomycetes</taxon>
        <taxon>Peronosporales</taxon>
        <taxon>Peronosporaceae</taxon>
        <taxon>Phytophthora</taxon>
    </lineage>
</organism>
<feature type="compositionally biased region" description="Basic and acidic residues" evidence="1">
    <location>
        <begin position="185"/>
        <end position="206"/>
    </location>
</feature>
<dbReference type="Gene3D" id="4.10.60.10">
    <property type="entry name" value="Zinc finger, CCHC-type"/>
    <property type="match status" value="1"/>
</dbReference>